<evidence type="ECO:0000313" key="2">
    <source>
        <dbReference type="EMBL" id="QJT10457.1"/>
    </source>
</evidence>
<dbReference type="RefSeq" id="WP_144307433.1">
    <property type="nucleotide sequence ID" value="NZ_CP039543.1"/>
</dbReference>
<feature type="signal peptide" evidence="1">
    <location>
        <begin position="1"/>
        <end position="19"/>
    </location>
</feature>
<evidence type="ECO:0000313" key="5">
    <source>
        <dbReference type="Proteomes" id="UP000503251"/>
    </source>
</evidence>
<proteinExistence type="predicted"/>
<sequence length="179" mass="18843">MRAIITLILVICLAVPAWAGGFTLKSPDISEGQPLPNAQVLNNFGCTGENISPALEWSDPPEGAKSFAVTVFDPDAPRDGGWWHWVVFNIPATARSFPAGAGSGQGLPKGAVQARNDYGSTGYGGACPPPGPAHRYVFTVHALDMEKLDLAPDSSAAMVGFMMKDHTLAKASITTTYGR</sequence>
<dbReference type="CDD" id="cd00865">
    <property type="entry name" value="PEBP_bact_arch"/>
    <property type="match status" value="1"/>
</dbReference>
<organism evidence="3 4">
    <name type="scientific">Oceanidesulfovibrio marinus</name>
    <dbReference type="NCBI Taxonomy" id="370038"/>
    <lineage>
        <taxon>Bacteria</taxon>
        <taxon>Pseudomonadati</taxon>
        <taxon>Thermodesulfobacteriota</taxon>
        <taxon>Desulfovibrionia</taxon>
        <taxon>Desulfovibrionales</taxon>
        <taxon>Desulfovibrionaceae</taxon>
        <taxon>Oceanidesulfovibrio</taxon>
    </lineage>
</organism>
<name>A0A6P1Z9Y5_9BACT</name>
<dbReference type="NCBIfam" id="TIGR00481">
    <property type="entry name" value="YbhB/YbcL family Raf kinase inhibitor-like protein"/>
    <property type="match status" value="1"/>
</dbReference>
<evidence type="ECO:0000313" key="3">
    <source>
        <dbReference type="EMBL" id="TVM30339.1"/>
    </source>
</evidence>
<dbReference type="InterPro" id="IPR008914">
    <property type="entry name" value="PEBP"/>
</dbReference>
<dbReference type="OrthoDB" id="9797506at2"/>
<dbReference type="Pfam" id="PF01161">
    <property type="entry name" value="PBP"/>
    <property type="match status" value="1"/>
</dbReference>
<dbReference type="PANTHER" id="PTHR30289">
    <property type="entry name" value="UNCHARACTERIZED PROTEIN YBCL-RELATED"/>
    <property type="match status" value="1"/>
</dbReference>
<keyword evidence="5" id="KW-1185">Reference proteome</keyword>
<gene>
    <name evidence="3" type="ORF">DQK91_21315</name>
    <name evidence="2" type="ORF">E8L03_16650</name>
</gene>
<dbReference type="EMBL" id="CP039543">
    <property type="protein sequence ID" value="QJT10457.1"/>
    <property type="molecule type" value="Genomic_DNA"/>
</dbReference>
<keyword evidence="2" id="KW-0649">Protein kinase inhibitor</keyword>
<reference evidence="3 4" key="1">
    <citation type="submission" date="2018-06" db="EMBL/GenBank/DDBJ databases">
        <title>Complete genome of Desulfovibrio marinus P48SEP.</title>
        <authorList>
            <person name="Crispim J.S."/>
            <person name="Vidigal P.M.P."/>
            <person name="Silva L.C.F."/>
            <person name="Araujo L.C."/>
            <person name="Laguardia C.N."/>
            <person name="Dias R.S."/>
            <person name="Sousa M.P."/>
            <person name="Paula S.O."/>
            <person name="Silva C."/>
        </authorList>
    </citation>
    <scope>NUCLEOTIDE SEQUENCE [LARGE SCALE GENOMIC DNA]</scope>
    <source>
        <strain evidence="3 4">P48SEP</strain>
    </source>
</reference>
<accession>A0A6P1Z9Y5</accession>
<reference evidence="2 5" key="2">
    <citation type="submission" date="2019-04" db="EMBL/GenBank/DDBJ databases">
        <title>Isolation and culture of sulfate reducing bacteria from the cold seep of the South China Sea.</title>
        <authorList>
            <person name="Sun C."/>
            <person name="Liu R."/>
        </authorList>
    </citation>
    <scope>NUCLEOTIDE SEQUENCE [LARGE SCALE GENOMIC DNA]</scope>
    <source>
        <strain evidence="2 5">CS1</strain>
    </source>
</reference>
<dbReference type="EMBL" id="QMIF01000025">
    <property type="protein sequence ID" value="TVM30339.1"/>
    <property type="molecule type" value="Genomic_DNA"/>
</dbReference>
<dbReference type="AlphaFoldDB" id="A0A6P1Z9Y5"/>
<dbReference type="Proteomes" id="UP000434052">
    <property type="component" value="Unassembled WGS sequence"/>
</dbReference>
<evidence type="ECO:0000256" key="1">
    <source>
        <dbReference type="SAM" id="SignalP"/>
    </source>
</evidence>
<evidence type="ECO:0000313" key="4">
    <source>
        <dbReference type="Proteomes" id="UP000434052"/>
    </source>
</evidence>
<dbReference type="Gene3D" id="3.90.280.10">
    <property type="entry name" value="PEBP-like"/>
    <property type="match status" value="1"/>
</dbReference>
<protein>
    <submittedName>
        <fullName evidence="2 3">Kinase inhibitor</fullName>
    </submittedName>
</protein>
<dbReference type="InterPro" id="IPR005247">
    <property type="entry name" value="YbhB_YbcL/LppC-like"/>
</dbReference>
<feature type="chain" id="PRO_5030159331" evidence="1">
    <location>
        <begin position="20"/>
        <end position="179"/>
    </location>
</feature>
<dbReference type="InterPro" id="IPR036610">
    <property type="entry name" value="PEBP-like_sf"/>
</dbReference>
<dbReference type="SUPFAM" id="SSF49777">
    <property type="entry name" value="PEBP-like"/>
    <property type="match status" value="1"/>
</dbReference>
<dbReference type="PANTHER" id="PTHR30289:SF1">
    <property type="entry name" value="PEBP (PHOSPHATIDYLETHANOLAMINE-BINDING PROTEIN) FAMILY PROTEIN"/>
    <property type="match status" value="1"/>
</dbReference>
<dbReference type="Proteomes" id="UP000503251">
    <property type="component" value="Chromosome"/>
</dbReference>
<keyword evidence="1" id="KW-0732">Signal</keyword>
<dbReference type="GO" id="GO:0004860">
    <property type="term" value="F:protein kinase inhibitor activity"/>
    <property type="evidence" value="ECO:0007669"/>
    <property type="project" value="UniProtKB-KW"/>
</dbReference>